<dbReference type="EMBL" id="JAIWYP010000005">
    <property type="protein sequence ID" value="KAH3816693.1"/>
    <property type="molecule type" value="Genomic_DNA"/>
</dbReference>
<reference evidence="2" key="2">
    <citation type="submission" date="2020-11" db="EMBL/GenBank/DDBJ databases">
        <authorList>
            <person name="McCartney M.A."/>
            <person name="Auch B."/>
            <person name="Kono T."/>
            <person name="Mallez S."/>
            <person name="Becker A."/>
            <person name="Gohl D.M."/>
            <person name="Silverstein K.A.T."/>
            <person name="Koren S."/>
            <person name="Bechman K.B."/>
            <person name="Herman A."/>
            <person name="Abrahante J.E."/>
            <person name="Garbe J."/>
        </authorList>
    </citation>
    <scope>NUCLEOTIDE SEQUENCE</scope>
    <source>
        <strain evidence="2">Duluth1</strain>
        <tissue evidence="2">Whole animal</tissue>
    </source>
</reference>
<reference evidence="2" key="1">
    <citation type="journal article" date="2019" name="bioRxiv">
        <title>The Genome of the Zebra Mussel, Dreissena polymorpha: A Resource for Invasive Species Research.</title>
        <authorList>
            <person name="McCartney M.A."/>
            <person name="Auch B."/>
            <person name="Kono T."/>
            <person name="Mallez S."/>
            <person name="Zhang Y."/>
            <person name="Obille A."/>
            <person name="Becker A."/>
            <person name="Abrahante J.E."/>
            <person name="Garbe J."/>
            <person name="Badalamenti J.P."/>
            <person name="Herman A."/>
            <person name="Mangelson H."/>
            <person name="Liachko I."/>
            <person name="Sullivan S."/>
            <person name="Sone E.D."/>
            <person name="Koren S."/>
            <person name="Silverstein K.A.T."/>
            <person name="Beckman K.B."/>
            <person name="Gohl D.M."/>
        </authorList>
    </citation>
    <scope>NUCLEOTIDE SEQUENCE</scope>
    <source>
        <strain evidence="2">Duluth1</strain>
        <tissue evidence="2">Whole animal</tissue>
    </source>
</reference>
<accession>A0A9D4JQ14</accession>
<proteinExistence type="predicted"/>
<dbReference type="AlphaFoldDB" id="A0A9D4JQ14"/>
<dbReference type="Proteomes" id="UP000828390">
    <property type="component" value="Unassembled WGS sequence"/>
</dbReference>
<evidence type="ECO:0000256" key="1">
    <source>
        <dbReference type="SAM" id="MobiDB-lite"/>
    </source>
</evidence>
<evidence type="ECO:0000313" key="3">
    <source>
        <dbReference type="Proteomes" id="UP000828390"/>
    </source>
</evidence>
<sequence>MAITLSMPIRTAVNWDSSIKTLTVKKQSTWKPKNNSSRHDDIPRIKSLGNMPKSDATRSMHESETIIAFGNDIVRRRNQNLISIANRVTFEIQDITKSKGIVKMSAIARDCNDSKNAASRSARISDEFGNISTERC</sequence>
<evidence type="ECO:0000313" key="2">
    <source>
        <dbReference type="EMBL" id="KAH3816693.1"/>
    </source>
</evidence>
<comment type="caution">
    <text evidence="2">The sequence shown here is derived from an EMBL/GenBank/DDBJ whole genome shotgun (WGS) entry which is preliminary data.</text>
</comment>
<feature type="region of interest" description="Disordered" evidence="1">
    <location>
        <begin position="28"/>
        <end position="60"/>
    </location>
</feature>
<protein>
    <submittedName>
        <fullName evidence="2">Uncharacterized protein</fullName>
    </submittedName>
</protein>
<gene>
    <name evidence="2" type="ORF">DPMN_118214</name>
</gene>
<organism evidence="2 3">
    <name type="scientific">Dreissena polymorpha</name>
    <name type="common">Zebra mussel</name>
    <name type="synonym">Mytilus polymorpha</name>
    <dbReference type="NCBI Taxonomy" id="45954"/>
    <lineage>
        <taxon>Eukaryota</taxon>
        <taxon>Metazoa</taxon>
        <taxon>Spiralia</taxon>
        <taxon>Lophotrochozoa</taxon>
        <taxon>Mollusca</taxon>
        <taxon>Bivalvia</taxon>
        <taxon>Autobranchia</taxon>
        <taxon>Heteroconchia</taxon>
        <taxon>Euheterodonta</taxon>
        <taxon>Imparidentia</taxon>
        <taxon>Neoheterodontei</taxon>
        <taxon>Myida</taxon>
        <taxon>Dreissenoidea</taxon>
        <taxon>Dreissenidae</taxon>
        <taxon>Dreissena</taxon>
    </lineage>
</organism>
<name>A0A9D4JQ14_DREPO</name>
<keyword evidence="3" id="KW-1185">Reference proteome</keyword>